<dbReference type="InterPro" id="IPR003856">
    <property type="entry name" value="LPS_length_determ_N"/>
</dbReference>
<evidence type="ECO:0000313" key="15">
    <source>
        <dbReference type="EMBL" id="MFC6201926.1"/>
    </source>
</evidence>
<evidence type="ECO:0000256" key="2">
    <source>
        <dbReference type="ARBA" id="ARBA00005132"/>
    </source>
</evidence>
<keyword evidence="10" id="KW-0270">Exopolysaccharide synthesis</keyword>
<sequence>MDEAVNLEFWIKLSRKYWLLVVACTLIGIVIAALLTFKIMKPQYQSSVQILVSRRSDNGAAQYANQQADVQMITTYKELITNQVILNPVRKHLKEKYGENATIEKLQKAISVANTQNSQVFSVKVTDQNSSRSANIANQIAQDFKAQVKGIIKVNNVTIVSPATPPIAPVSPRKVVNMLLGLAVGAMFGVGVAVIRTLTDRRVQGSDYLTDELGLVVLGQVNHQQPLREHELIEQLKRVKGRFDKYSAGNDENITARKRV</sequence>
<dbReference type="RefSeq" id="WP_137615669.1">
    <property type="nucleotide sequence ID" value="NZ_BJDI01000003.1"/>
</dbReference>
<keyword evidence="8 12" id="KW-1133">Transmembrane helix</keyword>
<protein>
    <recommendedName>
        <fullName evidence="4">Capsular polysaccharide biosynthesis protein CpsC</fullName>
    </recommendedName>
</protein>
<evidence type="ECO:0000256" key="8">
    <source>
        <dbReference type="ARBA" id="ARBA00022989"/>
    </source>
</evidence>
<dbReference type="InterPro" id="IPR032807">
    <property type="entry name" value="GNVR"/>
</dbReference>
<comment type="caution">
    <text evidence="15">The sequence shown here is derived from an EMBL/GenBank/DDBJ whole genome shotgun (WGS) entry which is preliminary data.</text>
</comment>
<feature type="domain" description="Polysaccharide chain length determinant N-terminal" evidence="13">
    <location>
        <begin position="15"/>
        <end position="92"/>
    </location>
</feature>
<evidence type="ECO:0000256" key="5">
    <source>
        <dbReference type="ARBA" id="ARBA00022475"/>
    </source>
</evidence>
<comment type="function">
    <text evidence="11">Required for CpsD phosphorylation. Involved in the regulation of capsular polysaccharide biosynthesis. May be part of a complex that directs the coordinated polymerization and export to the cell surface of the capsular polysaccharide.</text>
</comment>
<comment type="subcellular location">
    <subcellularLocation>
        <location evidence="1">Cell membrane</location>
        <topology evidence="1">Multi-pass membrane protein</topology>
    </subcellularLocation>
</comment>
<dbReference type="PANTHER" id="PTHR32309">
    <property type="entry name" value="TYROSINE-PROTEIN KINASE"/>
    <property type="match status" value="1"/>
</dbReference>
<evidence type="ECO:0000256" key="4">
    <source>
        <dbReference type="ARBA" id="ARBA00020739"/>
    </source>
</evidence>
<keyword evidence="9 12" id="KW-0472">Membrane</keyword>
<evidence type="ECO:0000256" key="11">
    <source>
        <dbReference type="ARBA" id="ARBA00045736"/>
    </source>
</evidence>
<keyword evidence="7" id="KW-0972">Capsule biogenesis/degradation</keyword>
<feature type="transmembrane region" description="Helical" evidence="12">
    <location>
        <begin position="175"/>
        <end position="195"/>
    </location>
</feature>
<dbReference type="Pfam" id="PF02706">
    <property type="entry name" value="Wzz"/>
    <property type="match status" value="1"/>
</dbReference>
<feature type="transmembrane region" description="Helical" evidence="12">
    <location>
        <begin position="17"/>
        <end position="37"/>
    </location>
</feature>
<keyword evidence="16" id="KW-1185">Reference proteome</keyword>
<dbReference type="Pfam" id="PF13807">
    <property type="entry name" value="GNVR"/>
    <property type="match status" value="1"/>
</dbReference>
<dbReference type="Proteomes" id="UP001596171">
    <property type="component" value="Unassembled WGS sequence"/>
</dbReference>
<feature type="domain" description="Tyrosine-protein kinase G-rich" evidence="14">
    <location>
        <begin position="148"/>
        <end position="197"/>
    </location>
</feature>
<comment type="similarity">
    <text evidence="3">Belongs to the CpsC/CapA family.</text>
</comment>
<evidence type="ECO:0000256" key="10">
    <source>
        <dbReference type="ARBA" id="ARBA00023169"/>
    </source>
</evidence>
<evidence type="ECO:0000256" key="6">
    <source>
        <dbReference type="ARBA" id="ARBA00022692"/>
    </source>
</evidence>
<evidence type="ECO:0000256" key="9">
    <source>
        <dbReference type="ARBA" id="ARBA00023136"/>
    </source>
</evidence>
<dbReference type="PANTHER" id="PTHR32309:SF13">
    <property type="entry name" value="FERRIC ENTEROBACTIN TRANSPORT PROTEIN FEPE"/>
    <property type="match status" value="1"/>
</dbReference>
<keyword evidence="5" id="KW-1003">Cell membrane</keyword>
<proteinExistence type="inferred from homology"/>
<dbReference type="InterPro" id="IPR050445">
    <property type="entry name" value="Bact_polysacc_biosynth/exp"/>
</dbReference>
<accession>A0ABW1SK75</accession>
<reference evidence="16" key="1">
    <citation type="journal article" date="2019" name="Int. J. Syst. Evol. Microbiol.">
        <title>The Global Catalogue of Microorganisms (GCM) 10K type strain sequencing project: providing services to taxonomists for standard genome sequencing and annotation.</title>
        <authorList>
            <consortium name="The Broad Institute Genomics Platform"/>
            <consortium name="The Broad Institute Genome Sequencing Center for Infectious Disease"/>
            <person name="Wu L."/>
            <person name="Ma J."/>
        </authorList>
    </citation>
    <scope>NUCLEOTIDE SEQUENCE [LARGE SCALE GENOMIC DNA]</scope>
    <source>
        <strain evidence="16">CCM 8930</strain>
    </source>
</reference>
<evidence type="ECO:0000256" key="3">
    <source>
        <dbReference type="ARBA" id="ARBA00006683"/>
    </source>
</evidence>
<evidence type="ECO:0000313" key="16">
    <source>
        <dbReference type="Proteomes" id="UP001596171"/>
    </source>
</evidence>
<evidence type="ECO:0000256" key="7">
    <source>
        <dbReference type="ARBA" id="ARBA00022903"/>
    </source>
</evidence>
<name>A0ABW1SK75_9LACO</name>
<keyword evidence="6 12" id="KW-0812">Transmembrane</keyword>
<dbReference type="EMBL" id="JBHSSE010000018">
    <property type="protein sequence ID" value="MFC6201926.1"/>
    <property type="molecule type" value="Genomic_DNA"/>
</dbReference>
<evidence type="ECO:0000259" key="14">
    <source>
        <dbReference type="Pfam" id="PF13807"/>
    </source>
</evidence>
<organism evidence="15 16">
    <name type="scientific">Lactiplantibacillus nangangensis</name>
    <dbReference type="NCBI Taxonomy" id="2559917"/>
    <lineage>
        <taxon>Bacteria</taxon>
        <taxon>Bacillati</taxon>
        <taxon>Bacillota</taxon>
        <taxon>Bacilli</taxon>
        <taxon>Lactobacillales</taxon>
        <taxon>Lactobacillaceae</taxon>
        <taxon>Lactiplantibacillus</taxon>
    </lineage>
</organism>
<evidence type="ECO:0000256" key="12">
    <source>
        <dbReference type="SAM" id="Phobius"/>
    </source>
</evidence>
<comment type="pathway">
    <text evidence="2">Capsule biogenesis; capsule polysaccharide biosynthesis.</text>
</comment>
<evidence type="ECO:0000256" key="1">
    <source>
        <dbReference type="ARBA" id="ARBA00004651"/>
    </source>
</evidence>
<evidence type="ECO:0000259" key="13">
    <source>
        <dbReference type="Pfam" id="PF02706"/>
    </source>
</evidence>
<gene>
    <name evidence="15" type="ORF">ACFP1L_08600</name>
</gene>